<accession>A0A2P2N5M6</accession>
<evidence type="ECO:0000313" key="3">
    <source>
        <dbReference type="EMBL" id="MBX37802.1"/>
    </source>
</evidence>
<keyword evidence="1" id="KW-1133">Transmembrane helix</keyword>
<name>A0A2P2N5M6_RHIMU</name>
<keyword evidence="2" id="KW-0732">Signal</keyword>
<dbReference type="AlphaFoldDB" id="A0A2P2N5M6"/>
<organism evidence="3">
    <name type="scientific">Rhizophora mucronata</name>
    <name type="common">Asiatic mangrove</name>
    <dbReference type="NCBI Taxonomy" id="61149"/>
    <lineage>
        <taxon>Eukaryota</taxon>
        <taxon>Viridiplantae</taxon>
        <taxon>Streptophyta</taxon>
        <taxon>Embryophyta</taxon>
        <taxon>Tracheophyta</taxon>
        <taxon>Spermatophyta</taxon>
        <taxon>Magnoliopsida</taxon>
        <taxon>eudicotyledons</taxon>
        <taxon>Gunneridae</taxon>
        <taxon>Pentapetalae</taxon>
        <taxon>rosids</taxon>
        <taxon>fabids</taxon>
        <taxon>Malpighiales</taxon>
        <taxon>Rhizophoraceae</taxon>
        <taxon>Rhizophora</taxon>
    </lineage>
</organism>
<evidence type="ECO:0000256" key="1">
    <source>
        <dbReference type="SAM" id="Phobius"/>
    </source>
</evidence>
<protein>
    <submittedName>
        <fullName evidence="3">Uncharacterized protein</fullName>
    </submittedName>
</protein>
<feature type="chain" id="PRO_5015125280" evidence="2">
    <location>
        <begin position="17"/>
        <end position="59"/>
    </location>
</feature>
<dbReference type="EMBL" id="GGEC01057318">
    <property type="protein sequence ID" value="MBX37802.1"/>
    <property type="molecule type" value="Transcribed_RNA"/>
</dbReference>
<feature type="signal peptide" evidence="2">
    <location>
        <begin position="1"/>
        <end position="16"/>
    </location>
</feature>
<sequence length="59" mass="6552">MILFLSLSLSLLLCLCEDTSRSALMSLYVGSLFCSFALTLLLLNLLVLLHLLVSSWYSP</sequence>
<keyword evidence="1" id="KW-0472">Membrane</keyword>
<proteinExistence type="predicted"/>
<keyword evidence="1" id="KW-0812">Transmembrane</keyword>
<feature type="transmembrane region" description="Helical" evidence="1">
    <location>
        <begin position="26"/>
        <end position="53"/>
    </location>
</feature>
<reference evidence="3" key="1">
    <citation type="submission" date="2018-02" db="EMBL/GenBank/DDBJ databases">
        <title>Rhizophora mucronata_Transcriptome.</title>
        <authorList>
            <person name="Meera S.P."/>
            <person name="Sreeshan A."/>
            <person name="Augustine A."/>
        </authorList>
    </citation>
    <scope>NUCLEOTIDE SEQUENCE</scope>
    <source>
        <tissue evidence="3">Leaf</tissue>
    </source>
</reference>
<evidence type="ECO:0000256" key="2">
    <source>
        <dbReference type="SAM" id="SignalP"/>
    </source>
</evidence>